<name>A0AAV7M4X8_PLEWA</name>
<dbReference type="AlphaFoldDB" id="A0AAV7M4X8"/>
<keyword evidence="3" id="KW-1185">Reference proteome</keyword>
<comment type="caution">
    <text evidence="2">The sequence shown here is derived from an EMBL/GenBank/DDBJ whole genome shotgun (WGS) entry which is preliminary data.</text>
</comment>
<accession>A0AAV7M4X8</accession>
<evidence type="ECO:0000313" key="2">
    <source>
        <dbReference type="EMBL" id="KAJ1098836.1"/>
    </source>
</evidence>
<evidence type="ECO:0000256" key="1">
    <source>
        <dbReference type="SAM" id="MobiDB-lite"/>
    </source>
</evidence>
<proteinExistence type="predicted"/>
<dbReference type="Proteomes" id="UP001066276">
    <property type="component" value="Chromosome 10"/>
</dbReference>
<organism evidence="2 3">
    <name type="scientific">Pleurodeles waltl</name>
    <name type="common">Iberian ribbed newt</name>
    <dbReference type="NCBI Taxonomy" id="8319"/>
    <lineage>
        <taxon>Eukaryota</taxon>
        <taxon>Metazoa</taxon>
        <taxon>Chordata</taxon>
        <taxon>Craniata</taxon>
        <taxon>Vertebrata</taxon>
        <taxon>Euteleostomi</taxon>
        <taxon>Amphibia</taxon>
        <taxon>Batrachia</taxon>
        <taxon>Caudata</taxon>
        <taxon>Salamandroidea</taxon>
        <taxon>Salamandridae</taxon>
        <taxon>Pleurodelinae</taxon>
        <taxon>Pleurodeles</taxon>
    </lineage>
</organism>
<dbReference type="EMBL" id="JANPWB010000014">
    <property type="protein sequence ID" value="KAJ1098836.1"/>
    <property type="molecule type" value="Genomic_DNA"/>
</dbReference>
<protein>
    <submittedName>
        <fullName evidence="2">Uncharacterized protein</fullName>
    </submittedName>
</protein>
<evidence type="ECO:0000313" key="3">
    <source>
        <dbReference type="Proteomes" id="UP001066276"/>
    </source>
</evidence>
<sequence>MGVCPLGVISIVYQDPPAAHAKTYTDRAVLGALHMPGPYLLQSDATLVTRDGIQCPANSEDHAHSDSSACGDQRHPRIQAASSKTVKGGVARLP</sequence>
<gene>
    <name evidence="2" type="ORF">NDU88_003943</name>
</gene>
<feature type="region of interest" description="Disordered" evidence="1">
    <location>
        <begin position="56"/>
        <end position="94"/>
    </location>
</feature>
<reference evidence="2" key="1">
    <citation type="journal article" date="2022" name="bioRxiv">
        <title>Sequencing and chromosome-scale assembly of the giantPleurodeles waltlgenome.</title>
        <authorList>
            <person name="Brown T."/>
            <person name="Elewa A."/>
            <person name="Iarovenko S."/>
            <person name="Subramanian E."/>
            <person name="Araus A.J."/>
            <person name="Petzold A."/>
            <person name="Susuki M."/>
            <person name="Suzuki K.-i.T."/>
            <person name="Hayashi T."/>
            <person name="Toyoda A."/>
            <person name="Oliveira C."/>
            <person name="Osipova E."/>
            <person name="Leigh N.D."/>
            <person name="Simon A."/>
            <person name="Yun M.H."/>
        </authorList>
    </citation>
    <scope>NUCLEOTIDE SEQUENCE</scope>
    <source>
        <strain evidence="2">20211129_DDA</strain>
        <tissue evidence="2">Liver</tissue>
    </source>
</reference>